<accession>A0A3S0QZ32</accession>
<dbReference type="GO" id="GO:0030313">
    <property type="term" value="C:cell envelope"/>
    <property type="evidence" value="ECO:0007669"/>
    <property type="project" value="UniProtKB-SubCell"/>
</dbReference>
<comment type="caution">
    <text evidence="8">The sequence shown here is derived from an EMBL/GenBank/DDBJ whole genome shotgun (WGS) entry which is preliminary data.</text>
</comment>
<feature type="domain" description="Multidrug resistance protein MdtA-like C-terminal permuted SH3" evidence="7">
    <location>
        <begin position="309"/>
        <end position="369"/>
    </location>
</feature>
<dbReference type="SUPFAM" id="SSF111369">
    <property type="entry name" value="HlyD-like secretion proteins"/>
    <property type="match status" value="1"/>
</dbReference>
<dbReference type="Gene3D" id="2.40.30.170">
    <property type="match status" value="1"/>
</dbReference>
<comment type="similarity">
    <text evidence="2">Belongs to the membrane fusion protein (MFP) (TC 8.A.1) family.</text>
</comment>
<dbReference type="Pfam" id="PF25917">
    <property type="entry name" value="BSH_RND"/>
    <property type="match status" value="1"/>
</dbReference>
<dbReference type="EMBL" id="RYZR01000003">
    <property type="protein sequence ID" value="RUL66411.1"/>
    <property type="molecule type" value="Genomic_DNA"/>
</dbReference>
<feature type="domain" description="Multidrug resistance protein MdtA-like alpha-helical hairpin" evidence="4">
    <location>
        <begin position="112"/>
        <end position="181"/>
    </location>
</feature>
<evidence type="ECO:0000313" key="8">
    <source>
        <dbReference type="EMBL" id="RUL66411.1"/>
    </source>
</evidence>
<feature type="signal peptide" evidence="3">
    <location>
        <begin position="1"/>
        <end position="24"/>
    </location>
</feature>
<evidence type="ECO:0000256" key="2">
    <source>
        <dbReference type="ARBA" id="ARBA00009477"/>
    </source>
</evidence>
<organism evidence="8 9">
    <name type="scientific">Dyella dinghuensis</name>
    <dbReference type="NCBI Taxonomy" id="1920169"/>
    <lineage>
        <taxon>Bacteria</taxon>
        <taxon>Pseudomonadati</taxon>
        <taxon>Pseudomonadota</taxon>
        <taxon>Gammaproteobacteria</taxon>
        <taxon>Lysobacterales</taxon>
        <taxon>Rhodanobacteraceae</taxon>
        <taxon>Dyella</taxon>
    </lineage>
</organism>
<evidence type="ECO:0000313" key="9">
    <source>
        <dbReference type="Proteomes" id="UP000267077"/>
    </source>
</evidence>
<feature type="chain" id="PRO_5018541034" evidence="3">
    <location>
        <begin position="25"/>
        <end position="396"/>
    </location>
</feature>
<dbReference type="OrthoDB" id="9816569at2"/>
<name>A0A3S0QZ32_9GAMM</name>
<dbReference type="RefSeq" id="WP_126673037.1">
    <property type="nucleotide sequence ID" value="NZ_RYZR01000003.1"/>
</dbReference>
<sequence>MQISGTRRRLSKISYVLGTTSALALLLSGCRGGGASTTAAATAAPDVSVATVKSTQVHEWDEFNGRVSAIGTVEIRPRVSGYVQRVAYTEGDEVKQGDILFVIDPRPYQDALDSATAQLAHAKATAQLAQLQYKRAQILMQSAAISHEEFEARRADYDQGSADVQTALAAVATAKLNLSFTEIRAPISGRTSRAMLTAGNLAQADQTLLTMLVSQDPVYVYFDCDEQSFLRYSSLMRQQGRTAQGSPVRVGLANEAEYPHLGTVDFLDNQVDPTTGTLRARAILPNPTHQFTPGLFARVELDDRGQYKALLISDRAVLTDQDRKYVYVLGPNNTAMRKDVQLGRIVNGLRVVESGLAEGDKVVVDGTQKIFFPGASVQPHDVTMDAALSDTQTAMN</sequence>
<dbReference type="PANTHER" id="PTHR30158">
    <property type="entry name" value="ACRA/E-RELATED COMPONENT OF DRUG EFFLUX TRANSPORTER"/>
    <property type="match status" value="1"/>
</dbReference>
<dbReference type="Pfam" id="PF25944">
    <property type="entry name" value="Beta-barrel_RND"/>
    <property type="match status" value="1"/>
</dbReference>
<evidence type="ECO:0000256" key="1">
    <source>
        <dbReference type="ARBA" id="ARBA00004519"/>
    </source>
</evidence>
<dbReference type="GO" id="GO:0046677">
    <property type="term" value="P:response to antibiotic"/>
    <property type="evidence" value="ECO:0007669"/>
    <property type="project" value="TreeGrafter"/>
</dbReference>
<protein>
    <submittedName>
        <fullName evidence="8">Efflux RND transporter periplasmic adaptor subunit</fullName>
    </submittedName>
</protein>
<evidence type="ECO:0000259" key="6">
    <source>
        <dbReference type="Pfam" id="PF25944"/>
    </source>
</evidence>
<dbReference type="GO" id="GO:0022857">
    <property type="term" value="F:transmembrane transporter activity"/>
    <property type="evidence" value="ECO:0007669"/>
    <property type="project" value="InterPro"/>
</dbReference>
<dbReference type="InterPro" id="IPR058627">
    <property type="entry name" value="MdtA-like_C"/>
</dbReference>
<dbReference type="PROSITE" id="PS51257">
    <property type="entry name" value="PROKAR_LIPOPROTEIN"/>
    <property type="match status" value="1"/>
</dbReference>
<dbReference type="Gene3D" id="1.10.287.470">
    <property type="entry name" value="Helix hairpin bin"/>
    <property type="match status" value="1"/>
</dbReference>
<dbReference type="Pfam" id="PF25967">
    <property type="entry name" value="RND-MFP_C"/>
    <property type="match status" value="1"/>
</dbReference>
<evidence type="ECO:0000259" key="4">
    <source>
        <dbReference type="Pfam" id="PF25876"/>
    </source>
</evidence>
<dbReference type="InterPro" id="IPR058625">
    <property type="entry name" value="MdtA-like_BSH"/>
</dbReference>
<dbReference type="Gene3D" id="2.40.50.100">
    <property type="match status" value="1"/>
</dbReference>
<feature type="domain" description="Multidrug resistance protein MdtA-like barrel-sandwich hybrid" evidence="5">
    <location>
        <begin position="72"/>
        <end position="212"/>
    </location>
</feature>
<gene>
    <name evidence="8" type="ORF">EKH79_03605</name>
</gene>
<reference evidence="8 9" key="1">
    <citation type="submission" date="2018-12" db="EMBL/GenBank/DDBJ databases">
        <title>Dyella dinghuensis sp. nov. DHOA06 and Dyella choica sp. nov. 4M-K27, isolated from forest soil.</title>
        <authorList>
            <person name="Qiu L.-H."/>
            <person name="Gao Z.-H."/>
        </authorList>
    </citation>
    <scope>NUCLEOTIDE SEQUENCE [LARGE SCALE GENOMIC DNA]</scope>
    <source>
        <strain evidence="8 9">DHOA06</strain>
    </source>
</reference>
<dbReference type="Proteomes" id="UP000267077">
    <property type="component" value="Unassembled WGS sequence"/>
</dbReference>
<dbReference type="InterPro" id="IPR006143">
    <property type="entry name" value="RND_pump_MFP"/>
</dbReference>
<dbReference type="Pfam" id="PF25876">
    <property type="entry name" value="HH_MFP_RND"/>
    <property type="match status" value="1"/>
</dbReference>
<keyword evidence="3" id="KW-0732">Signal</keyword>
<dbReference type="PANTHER" id="PTHR30158:SF26">
    <property type="entry name" value="RESISTANCE-NODULATION-CELL DIVISION (RND) MULTIDRUG EFFLUX MEMBRANE FUSION PROTEIN MEXE"/>
    <property type="match status" value="1"/>
</dbReference>
<comment type="subcellular location">
    <subcellularLocation>
        <location evidence="1">Cell inner membrane</location>
        <topology evidence="1">Lipid-anchor</topology>
    </subcellularLocation>
</comment>
<proteinExistence type="inferred from homology"/>
<evidence type="ECO:0000256" key="3">
    <source>
        <dbReference type="SAM" id="SignalP"/>
    </source>
</evidence>
<dbReference type="NCBIfam" id="TIGR01730">
    <property type="entry name" value="RND_mfp"/>
    <property type="match status" value="1"/>
</dbReference>
<dbReference type="GO" id="GO:0005886">
    <property type="term" value="C:plasma membrane"/>
    <property type="evidence" value="ECO:0007669"/>
    <property type="project" value="TreeGrafter"/>
</dbReference>
<feature type="domain" description="Multidrug resistance protein MdtA-like beta-barrel" evidence="6">
    <location>
        <begin position="217"/>
        <end position="302"/>
    </location>
</feature>
<evidence type="ECO:0000259" key="5">
    <source>
        <dbReference type="Pfam" id="PF25917"/>
    </source>
</evidence>
<dbReference type="InterPro" id="IPR058626">
    <property type="entry name" value="MdtA-like_b-barrel"/>
</dbReference>
<dbReference type="Gene3D" id="2.40.420.20">
    <property type="match status" value="1"/>
</dbReference>
<evidence type="ECO:0000259" key="7">
    <source>
        <dbReference type="Pfam" id="PF25967"/>
    </source>
</evidence>
<dbReference type="InterPro" id="IPR058624">
    <property type="entry name" value="MdtA-like_HH"/>
</dbReference>
<dbReference type="AlphaFoldDB" id="A0A3S0QZ32"/>
<keyword evidence="9" id="KW-1185">Reference proteome</keyword>